<accession>A0A1F6CWE0</accession>
<evidence type="ECO:0000313" key="3">
    <source>
        <dbReference type="Proteomes" id="UP000176863"/>
    </source>
</evidence>
<sequence>MTPEPTVGGSFAWALWFLGEVAFKWVPGTVATIAGTGAPGMPSPVASPITHPVSATEVVQYLQIASAPGAYEALFHNWSTFVAFSLLFSLCLGALSIYCSIRMFQIRQIERRKFAAAQQTVVAHDVPKTQLRWNRVLEQAHGESEQGWRLAILEADIMLNELLDTLGYKGETMADKMRGVDRANFNMIDLAWEAHKTRNKIAHEGDAHTLSAREARRIIALYERVLKEFRFIE</sequence>
<name>A0A1F6CWE0_9BACT</name>
<dbReference type="STRING" id="1798480.A2851_04135"/>
<proteinExistence type="predicted"/>
<feature type="transmembrane region" description="Helical" evidence="1">
    <location>
        <begin position="81"/>
        <end position="104"/>
    </location>
</feature>
<dbReference type="EMBL" id="MFKT01000011">
    <property type="protein sequence ID" value="OGG53479.1"/>
    <property type="molecule type" value="Genomic_DNA"/>
</dbReference>
<reference evidence="2 3" key="1">
    <citation type="journal article" date="2016" name="Nat. Commun.">
        <title>Thousands of microbial genomes shed light on interconnected biogeochemical processes in an aquifer system.</title>
        <authorList>
            <person name="Anantharaman K."/>
            <person name="Brown C.T."/>
            <person name="Hug L.A."/>
            <person name="Sharon I."/>
            <person name="Castelle C.J."/>
            <person name="Probst A.J."/>
            <person name="Thomas B.C."/>
            <person name="Singh A."/>
            <person name="Wilkins M.J."/>
            <person name="Karaoz U."/>
            <person name="Brodie E.L."/>
            <person name="Williams K.H."/>
            <person name="Hubbard S.S."/>
            <person name="Banfield J.F."/>
        </authorList>
    </citation>
    <scope>NUCLEOTIDE SEQUENCE [LARGE SCALE GENOMIC DNA]</scope>
</reference>
<evidence type="ECO:0000313" key="2">
    <source>
        <dbReference type="EMBL" id="OGG53479.1"/>
    </source>
</evidence>
<keyword evidence="1" id="KW-0812">Transmembrane</keyword>
<dbReference type="AlphaFoldDB" id="A0A1F6CWE0"/>
<protein>
    <submittedName>
        <fullName evidence="2">Uncharacterized protein</fullName>
    </submittedName>
</protein>
<gene>
    <name evidence="2" type="ORF">A2851_04135</name>
</gene>
<comment type="caution">
    <text evidence="2">The sequence shown here is derived from an EMBL/GenBank/DDBJ whole genome shotgun (WGS) entry which is preliminary data.</text>
</comment>
<keyword evidence="1" id="KW-0472">Membrane</keyword>
<keyword evidence="1" id="KW-1133">Transmembrane helix</keyword>
<evidence type="ECO:0000256" key="1">
    <source>
        <dbReference type="SAM" id="Phobius"/>
    </source>
</evidence>
<organism evidence="2 3">
    <name type="scientific">Candidatus Kaiserbacteria bacterium RIFCSPHIGHO2_01_FULL_53_29</name>
    <dbReference type="NCBI Taxonomy" id="1798480"/>
    <lineage>
        <taxon>Bacteria</taxon>
        <taxon>Candidatus Kaiseribacteriota</taxon>
    </lineage>
</organism>
<dbReference type="Proteomes" id="UP000176863">
    <property type="component" value="Unassembled WGS sequence"/>
</dbReference>